<organism evidence="10 11">
    <name type="scientific">Piedraia hortae CBS 480.64</name>
    <dbReference type="NCBI Taxonomy" id="1314780"/>
    <lineage>
        <taxon>Eukaryota</taxon>
        <taxon>Fungi</taxon>
        <taxon>Dikarya</taxon>
        <taxon>Ascomycota</taxon>
        <taxon>Pezizomycotina</taxon>
        <taxon>Dothideomycetes</taxon>
        <taxon>Dothideomycetidae</taxon>
        <taxon>Capnodiales</taxon>
        <taxon>Piedraiaceae</taxon>
        <taxon>Piedraia</taxon>
    </lineage>
</organism>
<evidence type="ECO:0000256" key="4">
    <source>
        <dbReference type="ARBA" id="ARBA00022705"/>
    </source>
</evidence>
<feature type="compositionally biased region" description="Basic residues" evidence="9">
    <location>
        <begin position="381"/>
        <end position="401"/>
    </location>
</feature>
<evidence type="ECO:0000256" key="3">
    <source>
        <dbReference type="ARBA" id="ARBA00018363"/>
    </source>
</evidence>
<dbReference type="InterPro" id="IPR040203">
    <property type="entry name" value="Sld2"/>
</dbReference>
<keyword evidence="4 8" id="KW-0235">DNA replication</keyword>
<name>A0A6A7BUR8_9PEZI</name>
<dbReference type="Pfam" id="PF11719">
    <property type="entry name" value="Drc1-Sld2"/>
    <property type="match status" value="1"/>
</dbReference>
<feature type="region of interest" description="Disordered" evidence="9">
    <location>
        <begin position="139"/>
        <end position="188"/>
    </location>
</feature>
<evidence type="ECO:0000256" key="8">
    <source>
        <dbReference type="RuleBase" id="RU367067"/>
    </source>
</evidence>
<dbReference type="GO" id="GO:0003688">
    <property type="term" value="F:DNA replication origin binding"/>
    <property type="evidence" value="ECO:0007669"/>
    <property type="project" value="TreeGrafter"/>
</dbReference>
<evidence type="ECO:0000256" key="6">
    <source>
        <dbReference type="ARBA" id="ARBA00023306"/>
    </source>
</evidence>
<feature type="compositionally biased region" description="Basic and acidic residues" evidence="9">
    <location>
        <begin position="261"/>
        <end position="278"/>
    </location>
</feature>
<dbReference type="GO" id="GO:0006270">
    <property type="term" value="P:DNA replication initiation"/>
    <property type="evidence" value="ECO:0007669"/>
    <property type="project" value="UniProtKB-UniRule"/>
</dbReference>
<dbReference type="CDD" id="cd22289">
    <property type="entry name" value="RecQL4_SLD2_NTD"/>
    <property type="match status" value="1"/>
</dbReference>
<feature type="compositionally biased region" description="Basic and acidic residues" evidence="9">
    <location>
        <begin position="52"/>
        <end position="62"/>
    </location>
</feature>
<dbReference type="GO" id="GO:0031261">
    <property type="term" value="C:DNA replication preinitiation complex"/>
    <property type="evidence" value="ECO:0007669"/>
    <property type="project" value="TreeGrafter"/>
</dbReference>
<feature type="region of interest" description="Disordered" evidence="9">
    <location>
        <begin position="52"/>
        <end position="85"/>
    </location>
</feature>
<proteinExistence type="inferred from homology"/>
<evidence type="ECO:0000256" key="7">
    <source>
        <dbReference type="ARBA" id="ARBA00025253"/>
    </source>
</evidence>
<comment type="function">
    <text evidence="7 8">Has a role in the initiation of DNA replication. Required at S-phase checkpoint.</text>
</comment>
<evidence type="ECO:0000313" key="10">
    <source>
        <dbReference type="EMBL" id="KAF2858883.1"/>
    </source>
</evidence>
<keyword evidence="6 8" id="KW-0131">Cell cycle</keyword>
<dbReference type="EMBL" id="MU006001">
    <property type="protein sequence ID" value="KAF2858883.1"/>
    <property type="molecule type" value="Genomic_DNA"/>
</dbReference>
<dbReference type="PANTHER" id="PTHR28124">
    <property type="entry name" value="DNA REPLICATION REGULATOR SLD2"/>
    <property type="match status" value="1"/>
</dbReference>
<accession>A0A6A7BUR8</accession>
<evidence type="ECO:0000256" key="2">
    <source>
        <dbReference type="ARBA" id="ARBA00007276"/>
    </source>
</evidence>
<dbReference type="Gene3D" id="1.10.10.1460">
    <property type="match status" value="1"/>
</dbReference>
<reference evidence="10" key="1">
    <citation type="journal article" date="2020" name="Stud. Mycol.">
        <title>101 Dothideomycetes genomes: a test case for predicting lifestyles and emergence of pathogens.</title>
        <authorList>
            <person name="Haridas S."/>
            <person name="Albert R."/>
            <person name="Binder M."/>
            <person name="Bloem J."/>
            <person name="Labutti K."/>
            <person name="Salamov A."/>
            <person name="Andreopoulos B."/>
            <person name="Baker S."/>
            <person name="Barry K."/>
            <person name="Bills G."/>
            <person name="Bluhm B."/>
            <person name="Cannon C."/>
            <person name="Castanera R."/>
            <person name="Culley D."/>
            <person name="Daum C."/>
            <person name="Ezra D."/>
            <person name="Gonzalez J."/>
            <person name="Henrissat B."/>
            <person name="Kuo A."/>
            <person name="Liang C."/>
            <person name="Lipzen A."/>
            <person name="Lutzoni F."/>
            <person name="Magnuson J."/>
            <person name="Mondo S."/>
            <person name="Nolan M."/>
            <person name="Ohm R."/>
            <person name="Pangilinan J."/>
            <person name="Park H.-J."/>
            <person name="Ramirez L."/>
            <person name="Alfaro M."/>
            <person name="Sun H."/>
            <person name="Tritt A."/>
            <person name="Yoshinaga Y."/>
            <person name="Zwiers L.-H."/>
            <person name="Turgeon B."/>
            <person name="Goodwin S."/>
            <person name="Spatafora J."/>
            <person name="Crous P."/>
            <person name="Grigoriev I."/>
        </authorList>
    </citation>
    <scope>NUCLEOTIDE SEQUENCE</scope>
    <source>
        <strain evidence="10">CBS 480.64</strain>
    </source>
</reference>
<feature type="compositionally biased region" description="Low complexity" evidence="9">
    <location>
        <begin position="158"/>
        <end position="168"/>
    </location>
</feature>
<dbReference type="GO" id="GO:1902977">
    <property type="term" value="P:mitotic DNA replication preinitiation complex assembly"/>
    <property type="evidence" value="ECO:0007669"/>
    <property type="project" value="TreeGrafter"/>
</dbReference>
<evidence type="ECO:0000313" key="11">
    <source>
        <dbReference type="Proteomes" id="UP000799421"/>
    </source>
</evidence>
<comment type="similarity">
    <text evidence="2 8">Belongs to the SLD2 family.</text>
</comment>
<feature type="compositionally biased region" description="Acidic residues" evidence="9">
    <location>
        <begin position="247"/>
        <end position="260"/>
    </location>
</feature>
<gene>
    <name evidence="10" type="ORF">K470DRAFT_259385</name>
</gene>
<protein>
    <recommendedName>
        <fullName evidence="3 8">DNA replication regulator SLD2</fullName>
    </recommendedName>
</protein>
<keyword evidence="11" id="KW-1185">Reference proteome</keyword>
<dbReference type="GO" id="GO:0000727">
    <property type="term" value="P:double-strand break repair via break-induced replication"/>
    <property type="evidence" value="ECO:0007669"/>
    <property type="project" value="TreeGrafter"/>
</dbReference>
<dbReference type="GO" id="GO:0003697">
    <property type="term" value="F:single-stranded DNA binding"/>
    <property type="evidence" value="ECO:0007669"/>
    <property type="project" value="TreeGrafter"/>
</dbReference>
<dbReference type="AlphaFoldDB" id="A0A6A7BUR8"/>
<dbReference type="OrthoDB" id="8775810at2759"/>
<evidence type="ECO:0000256" key="5">
    <source>
        <dbReference type="ARBA" id="ARBA00023242"/>
    </source>
</evidence>
<dbReference type="PANTHER" id="PTHR28124:SF1">
    <property type="entry name" value="DNA REPLICATION REGULATOR SLD2"/>
    <property type="match status" value="1"/>
</dbReference>
<keyword evidence="5 8" id="KW-0539">Nucleus</keyword>
<sequence length="401" mass="44464">MATRESMAESLKTELKAWEREFFAANGHKPGKDDIRKDATIRDKYREYERLRKPQTEAKIETKPSLATPRKKTRPAADFALKERCRNPILATPRKEKEVADEEDEVEPTPAYIRCALGPTPQRDGQVLGIFDIHPFATPAKSIAGTPSKAAPVKDLMTPSKSTAATPSSKRKASALPDCTPSKRKLEDDEEVAKALFETPAFLRRTYSLPATKDGLYVPSPPPFKKRKGPVRSLSSMIQSLRKQEEERMDDELDVLNEMEAEARGEPVHNKPDGKTEVEMPLGPDGVVDAQKEPEGDQSGGKPFKKKGLKRQTKRAIMRPVLHNPTKAVEVQGAEADNSADDAEDNIAKQKAKTTAQKGVKAVDKAVKKVSATAHANFRALKIKNKNSKARGRGRFGRNRR</sequence>
<evidence type="ECO:0000256" key="9">
    <source>
        <dbReference type="SAM" id="MobiDB-lite"/>
    </source>
</evidence>
<feature type="region of interest" description="Disordered" evidence="9">
    <location>
        <begin position="375"/>
        <end position="401"/>
    </location>
</feature>
<dbReference type="InterPro" id="IPR021110">
    <property type="entry name" value="DNA_rep_checkpnt_protein"/>
</dbReference>
<dbReference type="Proteomes" id="UP000799421">
    <property type="component" value="Unassembled WGS sequence"/>
</dbReference>
<evidence type="ECO:0000256" key="1">
    <source>
        <dbReference type="ARBA" id="ARBA00004123"/>
    </source>
</evidence>
<feature type="compositionally biased region" description="Basic residues" evidence="9">
    <location>
        <begin position="303"/>
        <end position="317"/>
    </location>
</feature>
<feature type="region of interest" description="Disordered" evidence="9">
    <location>
        <begin position="212"/>
        <end position="359"/>
    </location>
</feature>
<dbReference type="FunFam" id="1.10.10.1460:FF:000001">
    <property type="entry name" value="DNA replication regulator Sld2"/>
    <property type="match status" value="1"/>
</dbReference>
<comment type="subcellular location">
    <subcellularLocation>
        <location evidence="1 8">Nucleus</location>
    </subcellularLocation>
</comment>